<protein>
    <submittedName>
        <fullName evidence="1">Uncharacterized protein</fullName>
    </submittedName>
</protein>
<proteinExistence type="predicted"/>
<dbReference type="AlphaFoldDB" id="A0A0F9QM94"/>
<reference evidence="1" key="1">
    <citation type="journal article" date="2015" name="Nature">
        <title>Complex archaea that bridge the gap between prokaryotes and eukaryotes.</title>
        <authorList>
            <person name="Spang A."/>
            <person name="Saw J.H."/>
            <person name="Jorgensen S.L."/>
            <person name="Zaremba-Niedzwiedzka K."/>
            <person name="Martijn J."/>
            <person name="Lind A.E."/>
            <person name="van Eijk R."/>
            <person name="Schleper C."/>
            <person name="Guy L."/>
            <person name="Ettema T.J."/>
        </authorList>
    </citation>
    <scope>NUCLEOTIDE SEQUENCE</scope>
</reference>
<evidence type="ECO:0000313" key="1">
    <source>
        <dbReference type="EMBL" id="KKN38132.1"/>
    </source>
</evidence>
<accession>A0A0F9QM94</accession>
<organism evidence="1">
    <name type="scientific">marine sediment metagenome</name>
    <dbReference type="NCBI Taxonomy" id="412755"/>
    <lineage>
        <taxon>unclassified sequences</taxon>
        <taxon>metagenomes</taxon>
        <taxon>ecological metagenomes</taxon>
    </lineage>
</organism>
<dbReference type="EMBL" id="LAZR01001850">
    <property type="protein sequence ID" value="KKN38132.1"/>
    <property type="molecule type" value="Genomic_DNA"/>
</dbReference>
<sequence>MYKPEEESEELPDIANLRWRQEIRHMEFSPEQAKQLHSIESKGKKRVKVLAHLKKYMK</sequence>
<gene>
    <name evidence="1" type="ORF">LCGC14_0756540</name>
</gene>
<name>A0A0F9QM94_9ZZZZ</name>
<comment type="caution">
    <text evidence="1">The sequence shown here is derived from an EMBL/GenBank/DDBJ whole genome shotgun (WGS) entry which is preliminary data.</text>
</comment>